<dbReference type="Gramene" id="C.cajan_45525.t">
    <property type="protein sequence ID" value="C.cajan_45525.t"/>
    <property type="gene ID" value="C.cajan_45525"/>
</dbReference>
<dbReference type="EMBL" id="KQ484310">
    <property type="protein sequence ID" value="KYP35832.1"/>
    <property type="molecule type" value="Genomic_DNA"/>
</dbReference>
<dbReference type="Proteomes" id="UP000075243">
    <property type="component" value="Unassembled WGS sequence"/>
</dbReference>
<evidence type="ECO:0000313" key="1">
    <source>
        <dbReference type="EMBL" id="KYP35832.1"/>
    </source>
</evidence>
<dbReference type="GO" id="GO:0005737">
    <property type="term" value="C:cytoplasm"/>
    <property type="evidence" value="ECO:0007669"/>
    <property type="project" value="TreeGrafter"/>
</dbReference>
<dbReference type="AlphaFoldDB" id="A0A151R005"/>
<dbReference type="InterPro" id="IPR027523">
    <property type="entry name" value="CLU_prot"/>
</dbReference>
<name>A0A151R005_CAJCA</name>
<dbReference type="STRING" id="3821.A0A151R005"/>
<proteinExistence type="predicted"/>
<accession>A0A151R005</accession>
<gene>
    <name evidence="1" type="ORF">KK1_043109</name>
</gene>
<dbReference type="PANTHER" id="PTHR12601:SF17">
    <property type="entry name" value="PROTEIN REDUCED CHLOROPLAST COVERAGE 1"/>
    <property type="match status" value="1"/>
</dbReference>
<dbReference type="PANTHER" id="PTHR12601">
    <property type="entry name" value="EUKARYOTIC TRANSLATION INITIATION FACTOR 3 SUBUNIT EIF-3"/>
    <property type="match status" value="1"/>
</dbReference>
<keyword evidence="2" id="KW-1185">Reference proteome</keyword>
<reference evidence="1" key="1">
    <citation type="journal article" date="2012" name="Nat. Biotechnol.">
        <title>Draft genome sequence of pigeonpea (Cajanus cajan), an orphan legume crop of resource-poor farmers.</title>
        <authorList>
            <person name="Varshney R.K."/>
            <person name="Chen W."/>
            <person name="Li Y."/>
            <person name="Bharti A.K."/>
            <person name="Saxena R.K."/>
            <person name="Schlueter J.A."/>
            <person name="Donoghue M.T."/>
            <person name="Azam S."/>
            <person name="Fan G."/>
            <person name="Whaley A.M."/>
            <person name="Farmer A.D."/>
            <person name="Sheridan J."/>
            <person name="Iwata A."/>
            <person name="Tuteja R."/>
            <person name="Penmetsa R.V."/>
            <person name="Wu W."/>
            <person name="Upadhyaya H.D."/>
            <person name="Yang S.P."/>
            <person name="Shah T."/>
            <person name="Saxena K.B."/>
            <person name="Michael T."/>
            <person name="McCombie W.R."/>
            <person name="Yang B."/>
            <person name="Zhang G."/>
            <person name="Yang H."/>
            <person name="Wang J."/>
            <person name="Spillane C."/>
            <person name="Cook D.R."/>
            <person name="May G.D."/>
            <person name="Xu X."/>
            <person name="Jackson S.A."/>
        </authorList>
    </citation>
    <scope>NUCLEOTIDE SEQUENCE [LARGE SCALE GENOMIC DNA]</scope>
</reference>
<sequence>MHIRGLRMHSLGHVVKLSKKLSHVQSLCIHKMIVRVTPDLYNNNYIFSYNIFSQLYH</sequence>
<protein>
    <submittedName>
        <fullName evidence="1">Uncharacterized protein</fullName>
    </submittedName>
</protein>
<evidence type="ECO:0000313" key="2">
    <source>
        <dbReference type="Proteomes" id="UP000075243"/>
    </source>
</evidence>
<organism evidence="1 2">
    <name type="scientific">Cajanus cajan</name>
    <name type="common">Pigeon pea</name>
    <name type="synonym">Cajanus indicus</name>
    <dbReference type="NCBI Taxonomy" id="3821"/>
    <lineage>
        <taxon>Eukaryota</taxon>
        <taxon>Viridiplantae</taxon>
        <taxon>Streptophyta</taxon>
        <taxon>Embryophyta</taxon>
        <taxon>Tracheophyta</taxon>
        <taxon>Spermatophyta</taxon>
        <taxon>Magnoliopsida</taxon>
        <taxon>eudicotyledons</taxon>
        <taxon>Gunneridae</taxon>
        <taxon>Pentapetalae</taxon>
        <taxon>rosids</taxon>
        <taxon>fabids</taxon>
        <taxon>Fabales</taxon>
        <taxon>Fabaceae</taxon>
        <taxon>Papilionoideae</taxon>
        <taxon>50 kb inversion clade</taxon>
        <taxon>NPAAA clade</taxon>
        <taxon>indigoferoid/millettioid clade</taxon>
        <taxon>Phaseoleae</taxon>
        <taxon>Cajanus</taxon>
    </lineage>
</organism>